<dbReference type="EMBL" id="BMAU01021409">
    <property type="protein sequence ID" value="GFY33183.1"/>
    <property type="molecule type" value="Genomic_DNA"/>
</dbReference>
<evidence type="ECO:0000313" key="1">
    <source>
        <dbReference type="EMBL" id="GFY33183.1"/>
    </source>
</evidence>
<accession>A0A8X7BJ96</accession>
<dbReference type="Proteomes" id="UP000887159">
    <property type="component" value="Unassembled WGS sequence"/>
</dbReference>
<reference evidence="1" key="1">
    <citation type="submission" date="2020-08" db="EMBL/GenBank/DDBJ databases">
        <title>Multicomponent nature underlies the extraordinary mechanical properties of spider dragline silk.</title>
        <authorList>
            <person name="Kono N."/>
            <person name="Nakamura H."/>
            <person name="Mori M."/>
            <person name="Yoshida Y."/>
            <person name="Ohtoshi R."/>
            <person name="Malay A.D."/>
            <person name="Moran D.A.P."/>
            <person name="Tomita M."/>
            <person name="Numata K."/>
            <person name="Arakawa K."/>
        </authorList>
    </citation>
    <scope>NUCLEOTIDE SEQUENCE</scope>
</reference>
<organism evidence="1 2">
    <name type="scientific">Trichonephila clavipes</name>
    <name type="common">Golden silk orbweaver</name>
    <name type="synonym">Nephila clavipes</name>
    <dbReference type="NCBI Taxonomy" id="2585209"/>
    <lineage>
        <taxon>Eukaryota</taxon>
        <taxon>Metazoa</taxon>
        <taxon>Ecdysozoa</taxon>
        <taxon>Arthropoda</taxon>
        <taxon>Chelicerata</taxon>
        <taxon>Arachnida</taxon>
        <taxon>Araneae</taxon>
        <taxon>Araneomorphae</taxon>
        <taxon>Entelegynae</taxon>
        <taxon>Araneoidea</taxon>
        <taxon>Nephilidae</taxon>
        <taxon>Trichonephila</taxon>
    </lineage>
</organism>
<name>A0A8X7BJ96_TRICX</name>
<keyword evidence="2" id="KW-1185">Reference proteome</keyword>
<proteinExistence type="predicted"/>
<comment type="caution">
    <text evidence="1">The sequence shown here is derived from an EMBL/GenBank/DDBJ whole genome shotgun (WGS) entry which is preliminary data.</text>
</comment>
<sequence>MATPPISTSTILPWDWRGGKYSPVPCTRDSPHKTFGPTDLTSTYSVCTLRVFGSIGHRTQVFRPGIRCSNHQATLGLFNQIKQVEFSFFQN</sequence>
<dbReference type="AlphaFoldDB" id="A0A8X7BJ96"/>
<evidence type="ECO:0000313" key="2">
    <source>
        <dbReference type="Proteomes" id="UP000887159"/>
    </source>
</evidence>
<protein>
    <submittedName>
        <fullName evidence="1">Uncharacterized protein</fullName>
    </submittedName>
</protein>
<gene>
    <name evidence="1" type="ORF">TNCV_1240341</name>
</gene>